<dbReference type="Gene3D" id="3.40.190.150">
    <property type="entry name" value="Bordetella uptake gene, domain 1"/>
    <property type="match status" value="1"/>
</dbReference>
<dbReference type="InterPro" id="IPR005064">
    <property type="entry name" value="BUG"/>
</dbReference>
<evidence type="ECO:0008006" key="3">
    <source>
        <dbReference type="Google" id="ProtNLM"/>
    </source>
</evidence>
<proteinExistence type="inferred from homology"/>
<sequence length="310" mass="32557">MAATLAAPALAQDGPYPDRPIRIVVPFPPGGANDTVTRIVAERLSVRFGQPVVVENKPGAAGNIGAEMVAHAKPDGYTLLAAPPPPLVINHSLYPKLGYDPTRFVPITVMAAAPNVLVVHPRVAAGSALEFIALARQQPGRMNYASTGSGGTPHLTFEWFKSAANIQITHVPYKGAQAYPAVLSGEVDAMFMNLSDALPHVRAGKLKALAVASEREIAVLPGVRPLAETLPGFVSLTWFGVASSPGTPAAVADKLAAAIADALKEPDTARKLADLHLQPVGESPARTAAFFSAEAERWRQVIRAADIKPD</sequence>
<dbReference type="InterPro" id="IPR042100">
    <property type="entry name" value="Bug_dom1"/>
</dbReference>
<dbReference type="AlphaFoldDB" id="A0A0U3KCF0"/>
<dbReference type="PANTHER" id="PTHR42928:SF5">
    <property type="entry name" value="BLR1237 PROTEIN"/>
    <property type="match status" value="1"/>
</dbReference>
<name>A0A0U3KCF0_9BACT</name>
<accession>A0A0U3KCF0</accession>
<dbReference type="SUPFAM" id="SSF53850">
    <property type="entry name" value="Periplasmic binding protein-like II"/>
    <property type="match status" value="1"/>
</dbReference>
<evidence type="ECO:0000256" key="1">
    <source>
        <dbReference type="ARBA" id="ARBA00006987"/>
    </source>
</evidence>
<dbReference type="PIRSF" id="PIRSF017082">
    <property type="entry name" value="YflP"/>
    <property type="match status" value="1"/>
</dbReference>
<dbReference type="Pfam" id="PF03401">
    <property type="entry name" value="TctC"/>
    <property type="match status" value="1"/>
</dbReference>
<dbReference type="CDD" id="cd07012">
    <property type="entry name" value="PBP2_Bug_TTT"/>
    <property type="match status" value="1"/>
</dbReference>
<dbReference type="PANTHER" id="PTHR42928">
    <property type="entry name" value="TRICARBOXYLATE-BINDING PROTEIN"/>
    <property type="match status" value="1"/>
</dbReference>
<comment type="similarity">
    <text evidence="1">Belongs to the UPF0065 (bug) family.</text>
</comment>
<protein>
    <recommendedName>
        <fullName evidence="3">ABC transporter substrate-binding protein</fullName>
    </recommendedName>
</protein>
<reference evidence="2" key="1">
    <citation type="submission" date="2015-10" db="EMBL/GenBank/DDBJ databases">
        <title>Biosynthesis of SCL-MCL polyhydroxyalkanoates by metagenomic clones in Pseudomonas putida.</title>
        <authorList>
            <person name="Cheng J."/>
            <person name="Charles T.C."/>
        </authorList>
    </citation>
    <scope>NUCLEOTIDE SEQUENCE</scope>
</reference>
<evidence type="ECO:0000313" key="2">
    <source>
        <dbReference type="EMBL" id="ALV86377.1"/>
    </source>
</evidence>
<organism evidence="2">
    <name type="scientific">uncultured bacterium 8</name>
    <dbReference type="NCBI Taxonomy" id="1136413"/>
    <lineage>
        <taxon>Bacteria</taxon>
        <taxon>environmental samples</taxon>
    </lineage>
</organism>
<dbReference type="Gene3D" id="3.40.190.10">
    <property type="entry name" value="Periplasmic binding protein-like II"/>
    <property type="match status" value="1"/>
</dbReference>
<dbReference type="EMBL" id="KT944260">
    <property type="protein sequence ID" value="ALV86377.1"/>
    <property type="molecule type" value="Genomic_DNA"/>
</dbReference>